<feature type="transmembrane region" description="Helical" evidence="1">
    <location>
        <begin position="114"/>
        <end position="138"/>
    </location>
</feature>
<reference evidence="2 3" key="1">
    <citation type="journal article" date="2012" name="Nucleic Acids Res.">
        <title>Sequencing of the smallest Apicomplexan genome from the human pathogen Babesia microti.</title>
        <authorList>
            <person name="Cornillot E."/>
            <person name="Hadj-Kaddour K."/>
            <person name="Dassouli A."/>
            <person name="Noel B."/>
            <person name="Ranwez V."/>
            <person name="Vacherie B."/>
            <person name="Augagneur Y."/>
            <person name="Bres V."/>
            <person name="Duclos A."/>
            <person name="Randazzo S."/>
            <person name="Carcy B."/>
            <person name="Debierre-Grockiego F."/>
            <person name="Delbecq S."/>
            <person name="Moubri-Menage K."/>
            <person name="Shams-Eldin H."/>
            <person name="Usmani-Brown S."/>
            <person name="Bringaud F."/>
            <person name="Wincker P."/>
            <person name="Vivares C.P."/>
            <person name="Schwarz R.T."/>
            <person name="Schetters T.P."/>
            <person name="Krause P.J."/>
            <person name="Gorenflot A."/>
            <person name="Berry V."/>
            <person name="Barbe V."/>
            <person name="Ben Mamoun C."/>
        </authorList>
    </citation>
    <scope>NUCLEOTIDE SEQUENCE [LARGE SCALE GENOMIC DNA]</scope>
    <source>
        <strain evidence="2 3">RI</strain>
    </source>
</reference>
<reference evidence="2 3" key="2">
    <citation type="journal article" date="2013" name="PLoS ONE">
        <title>Whole genome mapping and re-organization of the nuclear and mitochondrial genomes of Babesia microti isolates.</title>
        <authorList>
            <person name="Cornillot E."/>
            <person name="Dassouli A."/>
            <person name="Garg A."/>
            <person name="Pachikara N."/>
            <person name="Randazzo S."/>
            <person name="Depoix D."/>
            <person name="Carcy B."/>
            <person name="Delbecq S."/>
            <person name="Frutos R."/>
            <person name="Silva J.C."/>
            <person name="Sutton R."/>
            <person name="Krause P.J."/>
            <person name="Mamoun C.B."/>
        </authorList>
    </citation>
    <scope>NUCLEOTIDE SEQUENCE [LARGE SCALE GENOMIC DNA]</scope>
    <source>
        <strain evidence="2 3">RI</strain>
    </source>
</reference>
<reference evidence="2 3" key="3">
    <citation type="journal article" date="2016" name="Sci. Rep.">
        <title>Genome-wide diversity and gene expression profiling of Babesia microti isolates identify polymorphic genes that mediate host-pathogen interactions.</title>
        <authorList>
            <person name="Silva J.C."/>
            <person name="Cornillot E."/>
            <person name="McCracken C."/>
            <person name="Usmani-Brown S."/>
            <person name="Dwivedi A."/>
            <person name="Ifeonu O.O."/>
            <person name="Crabtree J."/>
            <person name="Gotia H.T."/>
            <person name="Virji A.Z."/>
            <person name="Reynes C."/>
            <person name="Colinge J."/>
            <person name="Kumar V."/>
            <person name="Lawres L."/>
            <person name="Pazzi J.E."/>
            <person name="Pablo J.V."/>
            <person name="Hung C."/>
            <person name="Brancato J."/>
            <person name="Kumari P."/>
            <person name="Orvis J."/>
            <person name="Tretina K."/>
            <person name="Chibucos M."/>
            <person name="Ott S."/>
            <person name="Sadzewicz L."/>
            <person name="Sengamalay N."/>
            <person name="Shetty A.C."/>
            <person name="Su Q."/>
            <person name="Tallon L."/>
            <person name="Fraser C.M."/>
            <person name="Frutos R."/>
            <person name="Molina D.M."/>
            <person name="Krause P.J."/>
            <person name="Ben Mamoun C."/>
        </authorList>
    </citation>
    <scope>NUCLEOTIDE SEQUENCE [LARGE SCALE GENOMIC DNA]</scope>
    <source>
        <strain evidence="2 3">RI</strain>
    </source>
</reference>
<dbReference type="RefSeq" id="XP_012647435.1">
    <property type="nucleotide sequence ID" value="XM_012791981.1"/>
</dbReference>
<dbReference type="Proteomes" id="UP000002899">
    <property type="component" value="Chromosome I"/>
</dbReference>
<dbReference type="VEuPathDB" id="PiroplasmaDB:BMR1_01G01840"/>
<dbReference type="KEGG" id="bmic:BMR1_01G01840"/>
<gene>
    <name evidence="2" type="ORF">BMR1_01G01840</name>
</gene>
<dbReference type="AlphaFoldDB" id="I7IFI4"/>
<sequence>MALSRIIDFVRYHSSNTLNYGTVEGEIGDIELNISNNETSGVLNNVDDDFQPPPGTSKFRYRLWKNYLLYKEFAYNKFVAALNQFMDYSELNMDSLETVNTPITFLVDEFVMKFLFVMGFILQTPATWLLASILLAISKNRNKEVLFWGYVNTIWFSVSFLYFIYAINYPYDHFNNYPRIPSTQS</sequence>
<protein>
    <submittedName>
        <fullName evidence="2">Uncharacterized protein</fullName>
    </submittedName>
</protein>
<evidence type="ECO:0000313" key="2">
    <source>
        <dbReference type="EMBL" id="CCF72826.1"/>
    </source>
</evidence>
<organism evidence="2 3">
    <name type="scientific">Babesia microti (strain RI)</name>
    <dbReference type="NCBI Taxonomy" id="1133968"/>
    <lineage>
        <taxon>Eukaryota</taxon>
        <taxon>Sar</taxon>
        <taxon>Alveolata</taxon>
        <taxon>Apicomplexa</taxon>
        <taxon>Aconoidasida</taxon>
        <taxon>Piroplasmida</taxon>
        <taxon>Babesiidae</taxon>
        <taxon>Babesia</taxon>
    </lineage>
</organism>
<keyword evidence="1" id="KW-0472">Membrane</keyword>
<dbReference type="GeneID" id="24423440"/>
<accession>I7IFI4</accession>
<keyword evidence="1" id="KW-0812">Transmembrane</keyword>
<evidence type="ECO:0000313" key="3">
    <source>
        <dbReference type="Proteomes" id="UP000002899"/>
    </source>
</evidence>
<evidence type="ECO:0000256" key="1">
    <source>
        <dbReference type="SAM" id="Phobius"/>
    </source>
</evidence>
<proteinExistence type="predicted"/>
<keyword evidence="1" id="KW-1133">Transmembrane helix</keyword>
<feature type="transmembrane region" description="Helical" evidence="1">
    <location>
        <begin position="145"/>
        <end position="167"/>
    </location>
</feature>
<dbReference type="EMBL" id="FO082871">
    <property type="protein sequence ID" value="CCF72826.1"/>
    <property type="molecule type" value="Genomic_DNA"/>
</dbReference>
<name>I7IFI4_BABMR</name>
<keyword evidence="3" id="KW-1185">Reference proteome</keyword>